<dbReference type="GO" id="GO:0051213">
    <property type="term" value="F:dioxygenase activity"/>
    <property type="evidence" value="ECO:0007669"/>
    <property type="project" value="UniProtKB-KW"/>
</dbReference>
<keyword evidence="2" id="KW-0001">2Fe-2S</keyword>
<dbReference type="PRINTS" id="PR00090">
    <property type="entry name" value="RNGDIOXGNASE"/>
</dbReference>
<accession>A0A318E283</accession>
<evidence type="ECO:0000259" key="7">
    <source>
        <dbReference type="PROSITE" id="PS51296"/>
    </source>
</evidence>
<evidence type="ECO:0000256" key="3">
    <source>
        <dbReference type="ARBA" id="ARBA00022723"/>
    </source>
</evidence>
<keyword evidence="9" id="KW-1185">Reference proteome</keyword>
<evidence type="ECO:0000256" key="2">
    <source>
        <dbReference type="ARBA" id="ARBA00022714"/>
    </source>
</evidence>
<gene>
    <name evidence="8" type="ORF">C8D93_1114</name>
</gene>
<keyword evidence="3" id="KW-0479">Metal-binding</keyword>
<name>A0A318E283_9GAMM</name>
<comment type="cofactor">
    <cofactor evidence="1">
        <name>Fe cation</name>
        <dbReference type="ChEBI" id="CHEBI:24875"/>
    </cofactor>
</comment>
<feature type="domain" description="Rieske" evidence="7">
    <location>
        <begin position="54"/>
        <end position="163"/>
    </location>
</feature>
<organism evidence="8 9">
    <name type="scientific">Sinimarinibacterium flocculans</name>
    <dbReference type="NCBI Taxonomy" id="985250"/>
    <lineage>
        <taxon>Bacteria</taxon>
        <taxon>Pseudomonadati</taxon>
        <taxon>Pseudomonadota</taxon>
        <taxon>Gammaproteobacteria</taxon>
        <taxon>Nevskiales</taxon>
        <taxon>Nevskiaceae</taxon>
        <taxon>Sinimarinibacterium</taxon>
    </lineage>
</organism>
<dbReference type="GO" id="GO:0051537">
    <property type="term" value="F:2 iron, 2 sulfur cluster binding"/>
    <property type="evidence" value="ECO:0007669"/>
    <property type="project" value="UniProtKB-KW"/>
</dbReference>
<dbReference type="CDD" id="cd03469">
    <property type="entry name" value="Rieske_RO_Alpha_N"/>
    <property type="match status" value="1"/>
</dbReference>
<dbReference type="PANTHER" id="PTHR43756:SF5">
    <property type="entry name" value="CHOLINE MONOOXYGENASE, CHLOROPLASTIC"/>
    <property type="match status" value="1"/>
</dbReference>
<dbReference type="InterPro" id="IPR036922">
    <property type="entry name" value="Rieske_2Fe-2S_sf"/>
</dbReference>
<dbReference type="AlphaFoldDB" id="A0A318E283"/>
<keyword evidence="6" id="KW-0411">Iron-sulfur</keyword>
<protein>
    <submittedName>
        <fullName evidence="8">Phenylpropionate dioxygenase-like ring-hydroxylating dioxygenase large terminal subunit</fullName>
    </submittedName>
</protein>
<keyword evidence="5" id="KW-0408">Iron</keyword>
<evidence type="ECO:0000313" key="9">
    <source>
        <dbReference type="Proteomes" id="UP000248330"/>
    </source>
</evidence>
<dbReference type="Gene3D" id="2.102.10.10">
    <property type="entry name" value="Rieske [2Fe-2S] iron-sulphur domain"/>
    <property type="match status" value="1"/>
</dbReference>
<dbReference type="RefSeq" id="WP_170124078.1">
    <property type="nucleotide sequence ID" value="NZ_CAKZQT010000005.1"/>
</dbReference>
<reference evidence="8 9" key="1">
    <citation type="submission" date="2018-04" db="EMBL/GenBank/DDBJ databases">
        <title>Genomic Encyclopedia of Type Strains, Phase IV (KMG-IV): sequencing the most valuable type-strain genomes for metagenomic binning, comparative biology and taxonomic classification.</title>
        <authorList>
            <person name="Goeker M."/>
        </authorList>
    </citation>
    <scope>NUCLEOTIDE SEQUENCE [LARGE SCALE GENOMIC DNA]</scope>
    <source>
        <strain evidence="8 9">DSM 104150</strain>
    </source>
</reference>
<evidence type="ECO:0000313" key="8">
    <source>
        <dbReference type="EMBL" id="PXV64832.1"/>
    </source>
</evidence>
<dbReference type="PROSITE" id="PS51296">
    <property type="entry name" value="RIESKE"/>
    <property type="match status" value="1"/>
</dbReference>
<keyword evidence="8" id="KW-0223">Dioxygenase</keyword>
<dbReference type="InterPro" id="IPR001663">
    <property type="entry name" value="Rng_hydr_dOase-A"/>
</dbReference>
<dbReference type="Pfam" id="PF00355">
    <property type="entry name" value="Rieske"/>
    <property type="match status" value="1"/>
</dbReference>
<dbReference type="PANTHER" id="PTHR43756">
    <property type="entry name" value="CHOLINE MONOOXYGENASE, CHLOROPLASTIC"/>
    <property type="match status" value="1"/>
</dbReference>
<proteinExistence type="predicted"/>
<dbReference type="Proteomes" id="UP000248330">
    <property type="component" value="Unassembled WGS sequence"/>
</dbReference>
<evidence type="ECO:0000256" key="1">
    <source>
        <dbReference type="ARBA" id="ARBA00001962"/>
    </source>
</evidence>
<evidence type="ECO:0000256" key="5">
    <source>
        <dbReference type="ARBA" id="ARBA00023004"/>
    </source>
</evidence>
<dbReference type="InterPro" id="IPR017941">
    <property type="entry name" value="Rieske_2Fe-2S"/>
</dbReference>
<evidence type="ECO:0000256" key="6">
    <source>
        <dbReference type="ARBA" id="ARBA00023014"/>
    </source>
</evidence>
<dbReference type="Pfam" id="PF00848">
    <property type="entry name" value="Ring_hydroxyl_A"/>
    <property type="match status" value="1"/>
</dbReference>
<dbReference type="SUPFAM" id="SSF50022">
    <property type="entry name" value="ISP domain"/>
    <property type="match status" value="1"/>
</dbReference>
<sequence>MRRDEEVILLEELVGLKKEKQLFLDDAPTSNPVDDYTDATRFTTEMRQIFDRMPLIIAHASELDGPNSFLRRTVNQRPLLLLRGDDNEVRGFINVCRHRGTRLVNDESGCKRRHSCPYHAWTWDSRGQFVNGPHFDAGFPGVNKEDLNLKPVPIAVRHGFIWLLPEHGRQNIEEYLGEFDSALAWAGTERLVAHQSDVQLRHCNWKILVEGGIEAYHFRVAHRNTIAPLFNDNLSSYQCLGPHMRSVLPRASISELQEQPREQWNIREHANILLNVFPSSSLLVQSDHVIWIGISALAADRSEVRMMTLKPADSKQTQDYWDKNHQLTVTTLNEDFDIGESIQSGLLSGANDALRFGRFEGALNRFNETVRSHLHPPEA</sequence>
<evidence type="ECO:0000256" key="4">
    <source>
        <dbReference type="ARBA" id="ARBA00023002"/>
    </source>
</evidence>
<dbReference type="EMBL" id="QICN01000011">
    <property type="protein sequence ID" value="PXV64832.1"/>
    <property type="molecule type" value="Genomic_DNA"/>
</dbReference>
<dbReference type="Gene3D" id="3.90.380.10">
    <property type="entry name" value="Naphthalene 1,2-dioxygenase Alpha Subunit, Chain A, domain 1"/>
    <property type="match status" value="2"/>
</dbReference>
<comment type="caution">
    <text evidence="8">The sequence shown here is derived from an EMBL/GenBank/DDBJ whole genome shotgun (WGS) entry which is preliminary data.</text>
</comment>
<dbReference type="GO" id="GO:0005506">
    <property type="term" value="F:iron ion binding"/>
    <property type="evidence" value="ECO:0007669"/>
    <property type="project" value="InterPro"/>
</dbReference>
<dbReference type="SUPFAM" id="SSF55961">
    <property type="entry name" value="Bet v1-like"/>
    <property type="match status" value="1"/>
</dbReference>
<dbReference type="InterPro" id="IPR015879">
    <property type="entry name" value="Ring_hydroxy_dOase_asu_C_dom"/>
</dbReference>
<keyword evidence="4" id="KW-0560">Oxidoreductase</keyword>